<evidence type="ECO:0000313" key="2">
    <source>
        <dbReference type="Proteomes" id="UP000262440"/>
    </source>
</evidence>
<name>A0A384ZYM3_9CAUD</name>
<evidence type="ECO:0000313" key="1">
    <source>
        <dbReference type="EMBL" id="AXG67348.1"/>
    </source>
</evidence>
<gene>
    <name evidence="1" type="ORF">AD1_304</name>
</gene>
<dbReference type="EMBL" id="MH460463">
    <property type="protein sequence ID" value="AXG67348.1"/>
    <property type="molecule type" value="Genomic_DNA"/>
</dbReference>
<dbReference type="Proteomes" id="UP000262440">
    <property type="component" value="Segment"/>
</dbReference>
<reference evidence="1 2" key="1">
    <citation type="journal article" date="2018" name="Front. Microbiol.">
        <title>Jumbo Bacteriophages Are Represented Within an Increasing Diversity of Environmental Viruses Infecting the Emerging Phytopathogen, Dickeya solani.</title>
        <authorList>
            <person name="Day A.W."/>
            <person name="Ahn J."/>
            <person name="Salmond G.P.C."/>
        </authorList>
    </citation>
    <scope>NUCLEOTIDE SEQUENCE [LARGE SCALE GENOMIC DNA]</scope>
</reference>
<protein>
    <submittedName>
        <fullName evidence="1">Uncharacterized protein</fullName>
    </submittedName>
</protein>
<accession>A0A384ZYM3</accession>
<keyword evidence="2" id="KW-1185">Reference proteome</keyword>
<sequence>MMNETQATPSDIELQDRMMDAAVQKVIELTPEWIDVAAAGLRLYLTVCDQLGGPIPEMRFVHNNRPCKLQFTLNEVAEGSEFVANDIDHEKQMEICEAILATAEANENGHSLMDLAICSGRLFMIGYDGLAGTVSKVCFRFAKKNYVMNLVEAK</sequence>
<proteinExistence type="predicted"/>
<organism evidence="1 2">
    <name type="scientific">Dickeya phage vB_DsoM_AD1</name>
    <dbReference type="NCBI Taxonomy" id="2283029"/>
    <lineage>
        <taxon>Viruses</taxon>
        <taxon>Duplodnaviria</taxon>
        <taxon>Heunggongvirae</taxon>
        <taxon>Uroviricota</taxon>
        <taxon>Caudoviricetes</taxon>
        <taxon>Alexandravirus</taxon>
        <taxon>Alexandravirus AD1</taxon>
    </lineage>
</organism>